<evidence type="ECO:0008006" key="5">
    <source>
        <dbReference type="Google" id="ProtNLM"/>
    </source>
</evidence>
<accession>A0ABT6WK95</accession>
<comment type="caution">
    <text evidence="3">The sequence shown here is derived from an EMBL/GenBank/DDBJ whole genome shotgun (WGS) entry which is preliminary data.</text>
</comment>
<feature type="signal peptide" evidence="2">
    <location>
        <begin position="1"/>
        <end position="32"/>
    </location>
</feature>
<feature type="region of interest" description="Disordered" evidence="1">
    <location>
        <begin position="33"/>
        <end position="65"/>
    </location>
</feature>
<evidence type="ECO:0000313" key="3">
    <source>
        <dbReference type="EMBL" id="MDI6100111.1"/>
    </source>
</evidence>
<proteinExistence type="predicted"/>
<evidence type="ECO:0000313" key="4">
    <source>
        <dbReference type="Proteomes" id="UP001241758"/>
    </source>
</evidence>
<dbReference type="Gene3D" id="2.50.20.20">
    <property type="match status" value="1"/>
</dbReference>
<gene>
    <name evidence="3" type="ORF">QLQ12_16025</name>
</gene>
<evidence type="ECO:0000256" key="1">
    <source>
        <dbReference type="SAM" id="MobiDB-lite"/>
    </source>
</evidence>
<dbReference type="RefSeq" id="WP_282760712.1">
    <property type="nucleotide sequence ID" value="NZ_JASCTH010000009.1"/>
</dbReference>
<reference evidence="3 4" key="1">
    <citation type="submission" date="2023-05" db="EMBL/GenBank/DDBJ databases">
        <title>Actinoplanes sp. NEAU-A12 genome sequencing.</title>
        <authorList>
            <person name="Wang Z.-S."/>
        </authorList>
    </citation>
    <scope>NUCLEOTIDE SEQUENCE [LARGE SCALE GENOMIC DNA]</scope>
    <source>
        <strain evidence="3 4">NEAU-A12</strain>
    </source>
</reference>
<feature type="chain" id="PRO_5046587370" description="Lipoprotein" evidence="2">
    <location>
        <begin position="33"/>
        <end position="274"/>
    </location>
</feature>
<name>A0ABT6WK95_9ACTN</name>
<feature type="compositionally biased region" description="Low complexity" evidence="1">
    <location>
        <begin position="42"/>
        <end position="64"/>
    </location>
</feature>
<keyword evidence="2" id="KW-0732">Signal</keyword>
<keyword evidence="4" id="KW-1185">Reference proteome</keyword>
<dbReference type="PROSITE" id="PS51257">
    <property type="entry name" value="PROKAR_LIPOPROTEIN"/>
    <property type="match status" value="1"/>
</dbReference>
<dbReference type="EMBL" id="JASCTH010000009">
    <property type="protein sequence ID" value="MDI6100111.1"/>
    <property type="molecule type" value="Genomic_DNA"/>
</dbReference>
<sequence>MHRYTGEKTMKPYRAALLVAATSLLISGCTTPANGSAGGSGSSALRAASRPTASGAPASAPAGPDAREQLMAALEKSKNTTYKFVVSGDVPDKKKVAGSGAFDPKAKRITVDYKVSGGGAKTEQTQQIVVGTDLYSRQKKGETWVHLNLKRVKKDSLYYFDMTDPTGFARFVSTVATVESTGANAFRGTLDIKGDSFNEGFLPVGTPAISVLFGGAATFTATTDAAGWVTTIGVELKDRQETLTMVTKLSEHGKPSGIKKPSNFGEAMDFYYDK</sequence>
<protein>
    <recommendedName>
        <fullName evidence="5">Lipoprotein</fullName>
    </recommendedName>
</protein>
<organism evidence="3 4">
    <name type="scientific">Actinoplanes sandaracinus</name>
    <dbReference type="NCBI Taxonomy" id="3045177"/>
    <lineage>
        <taxon>Bacteria</taxon>
        <taxon>Bacillati</taxon>
        <taxon>Actinomycetota</taxon>
        <taxon>Actinomycetes</taxon>
        <taxon>Micromonosporales</taxon>
        <taxon>Micromonosporaceae</taxon>
        <taxon>Actinoplanes</taxon>
    </lineage>
</organism>
<evidence type="ECO:0000256" key="2">
    <source>
        <dbReference type="SAM" id="SignalP"/>
    </source>
</evidence>
<dbReference type="Proteomes" id="UP001241758">
    <property type="component" value="Unassembled WGS sequence"/>
</dbReference>